<dbReference type="Pfam" id="PF13377">
    <property type="entry name" value="Peripla_BP_3"/>
    <property type="match status" value="1"/>
</dbReference>
<dbReference type="Gene3D" id="1.10.260.40">
    <property type="entry name" value="lambda repressor-like DNA-binding domains"/>
    <property type="match status" value="1"/>
</dbReference>
<evidence type="ECO:0000313" key="6">
    <source>
        <dbReference type="Proteomes" id="UP000195981"/>
    </source>
</evidence>
<dbReference type="InterPro" id="IPR046335">
    <property type="entry name" value="LacI/GalR-like_sensor"/>
</dbReference>
<reference evidence="5 6" key="1">
    <citation type="submission" date="2017-02" db="EMBL/GenBank/DDBJ databases">
        <authorList>
            <person name="Peterson S.W."/>
        </authorList>
    </citation>
    <scope>NUCLEOTIDE SEQUENCE [LARGE SCALE GENOMIC DNA]</scope>
    <source>
        <strain evidence="5 6">CIP104813</strain>
    </source>
</reference>
<dbReference type="InterPro" id="IPR010982">
    <property type="entry name" value="Lambda_DNA-bd_dom_sf"/>
</dbReference>
<dbReference type="Gene3D" id="3.40.50.2300">
    <property type="match status" value="2"/>
</dbReference>
<keyword evidence="1" id="KW-0805">Transcription regulation</keyword>
<evidence type="ECO:0000313" key="5">
    <source>
        <dbReference type="EMBL" id="SLM87931.1"/>
    </source>
</evidence>
<accession>A0A1X6WSX8</accession>
<gene>
    <name evidence="5" type="ORF">FM110_00660</name>
</gene>
<dbReference type="GO" id="GO:0003700">
    <property type="term" value="F:DNA-binding transcription factor activity"/>
    <property type="evidence" value="ECO:0007669"/>
    <property type="project" value="TreeGrafter"/>
</dbReference>
<dbReference type="AlphaFoldDB" id="A0A1X6WSX8"/>
<dbReference type="InterPro" id="IPR000843">
    <property type="entry name" value="HTH_LacI"/>
</dbReference>
<dbReference type="SMART" id="SM00354">
    <property type="entry name" value="HTH_LACI"/>
    <property type="match status" value="1"/>
</dbReference>
<feature type="domain" description="HTH lacI-type" evidence="4">
    <location>
        <begin position="5"/>
        <end position="59"/>
    </location>
</feature>
<dbReference type="PANTHER" id="PTHR30146:SF153">
    <property type="entry name" value="LACTOSE OPERON REPRESSOR"/>
    <property type="match status" value="1"/>
</dbReference>
<keyword evidence="3" id="KW-0804">Transcription</keyword>
<keyword evidence="2" id="KW-0238">DNA-binding</keyword>
<dbReference type="Proteomes" id="UP000195981">
    <property type="component" value="Unassembled WGS sequence"/>
</dbReference>
<protein>
    <submittedName>
        <fullName evidence="5">Ribose operon repressor</fullName>
    </submittedName>
</protein>
<keyword evidence="6" id="KW-1185">Reference proteome</keyword>
<dbReference type="EMBL" id="FWFG01000008">
    <property type="protein sequence ID" value="SLM87931.1"/>
    <property type="molecule type" value="Genomic_DNA"/>
</dbReference>
<dbReference type="SUPFAM" id="SSF47413">
    <property type="entry name" value="lambda repressor-like DNA-binding domains"/>
    <property type="match status" value="1"/>
</dbReference>
<name>A0A1X6WSX8_9MICO</name>
<dbReference type="RefSeq" id="WP_234991808.1">
    <property type="nucleotide sequence ID" value="NZ_FWFG01000008.1"/>
</dbReference>
<dbReference type="PANTHER" id="PTHR30146">
    <property type="entry name" value="LACI-RELATED TRANSCRIPTIONAL REPRESSOR"/>
    <property type="match status" value="1"/>
</dbReference>
<evidence type="ECO:0000256" key="2">
    <source>
        <dbReference type="ARBA" id="ARBA00023125"/>
    </source>
</evidence>
<proteinExistence type="predicted"/>
<dbReference type="InterPro" id="IPR028082">
    <property type="entry name" value="Peripla_BP_I"/>
</dbReference>
<dbReference type="GO" id="GO:0000976">
    <property type="term" value="F:transcription cis-regulatory region binding"/>
    <property type="evidence" value="ECO:0007669"/>
    <property type="project" value="TreeGrafter"/>
</dbReference>
<evidence type="ECO:0000256" key="1">
    <source>
        <dbReference type="ARBA" id="ARBA00023015"/>
    </source>
</evidence>
<dbReference type="Pfam" id="PF00356">
    <property type="entry name" value="LacI"/>
    <property type="match status" value="1"/>
</dbReference>
<organism evidence="5 6">
    <name type="scientific">Brachybacterium nesterenkovii</name>
    <dbReference type="NCBI Taxonomy" id="47847"/>
    <lineage>
        <taxon>Bacteria</taxon>
        <taxon>Bacillati</taxon>
        <taxon>Actinomycetota</taxon>
        <taxon>Actinomycetes</taxon>
        <taxon>Micrococcales</taxon>
        <taxon>Dermabacteraceae</taxon>
        <taxon>Brachybacterium</taxon>
    </lineage>
</organism>
<dbReference type="PRINTS" id="PR00036">
    <property type="entry name" value="HTHLACI"/>
</dbReference>
<evidence type="ECO:0000259" key="4">
    <source>
        <dbReference type="PROSITE" id="PS50932"/>
    </source>
</evidence>
<dbReference type="PROSITE" id="PS00356">
    <property type="entry name" value="HTH_LACI_1"/>
    <property type="match status" value="1"/>
</dbReference>
<sequence length="346" mass="36686">MGAGVTLRDVAERAGVSLATASKVMNERADVRSETRDAVRRAARDLGYAHRRRAGAAGNSLLIVFDTLSSPYSLQILQGAVAAARRMGVDLAVSSLEDQPVGEQGLLSRRWFREASERGHRAVIAVTVPLTQREVRIARACSMPLLVVDPAAPDSTLVGRDGPVRCSATNWAGGRSAAQHLLELGHRRIGMLVGPEASAPGRERADGCRSALQQAGAPLDEDLVDGGAFDFEAGREAALRLLEREDRPTALFAASDTLALGALRAAHELGIRVPEQLSIVGFDDTLASQWTSPKLTVVHQPLEAMGQVAVERAIALAADPGSFAHPFQLETHLVVRESTGPAPADA</sequence>
<dbReference type="CDD" id="cd01392">
    <property type="entry name" value="HTH_LacI"/>
    <property type="match status" value="1"/>
</dbReference>
<evidence type="ECO:0000256" key="3">
    <source>
        <dbReference type="ARBA" id="ARBA00023163"/>
    </source>
</evidence>
<dbReference type="PROSITE" id="PS50932">
    <property type="entry name" value="HTH_LACI_2"/>
    <property type="match status" value="1"/>
</dbReference>
<dbReference type="SUPFAM" id="SSF53822">
    <property type="entry name" value="Periplasmic binding protein-like I"/>
    <property type="match status" value="1"/>
</dbReference>